<organism evidence="2 3">
    <name type="scientific">Piscinibacter koreensis</name>
    <dbReference type="NCBI Taxonomy" id="2742824"/>
    <lineage>
        <taxon>Bacteria</taxon>
        <taxon>Pseudomonadati</taxon>
        <taxon>Pseudomonadota</taxon>
        <taxon>Betaproteobacteria</taxon>
        <taxon>Burkholderiales</taxon>
        <taxon>Sphaerotilaceae</taxon>
        <taxon>Piscinibacter</taxon>
    </lineage>
</organism>
<proteinExistence type="predicted"/>
<comment type="caution">
    <text evidence="2">The sequence shown here is derived from an EMBL/GenBank/DDBJ whole genome shotgun (WGS) entry which is preliminary data.</text>
</comment>
<feature type="compositionally biased region" description="Gly residues" evidence="1">
    <location>
        <begin position="165"/>
        <end position="181"/>
    </location>
</feature>
<accession>A0A7Y6TWB4</accession>
<evidence type="ECO:0000313" key="2">
    <source>
        <dbReference type="EMBL" id="NUZ05868.1"/>
    </source>
</evidence>
<feature type="compositionally biased region" description="Gly residues" evidence="1">
    <location>
        <begin position="131"/>
        <end position="144"/>
    </location>
</feature>
<feature type="compositionally biased region" description="Low complexity" evidence="1">
    <location>
        <begin position="113"/>
        <end position="130"/>
    </location>
</feature>
<name>A0A7Y6TWB4_9BURK</name>
<dbReference type="AlphaFoldDB" id="A0A7Y6TWB4"/>
<keyword evidence="3" id="KW-1185">Reference proteome</keyword>
<evidence type="ECO:0000313" key="3">
    <source>
        <dbReference type="Proteomes" id="UP000529637"/>
    </source>
</evidence>
<feature type="compositionally biased region" description="Gly residues" evidence="1">
    <location>
        <begin position="93"/>
        <end position="112"/>
    </location>
</feature>
<feature type="compositionally biased region" description="Low complexity" evidence="1">
    <location>
        <begin position="182"/>
        <end position="198"/>
    </location>
</feature>
<evidence type="ECO:0000256" key="1">
    <source>
        <dbReference type="SAM" id="MobiDB-lite"/>
    </source>
</evidence>
<gene>
    <name evidence="2" type="ORF">HQN59_08830</name>
</gene>
<feature type="compositionally biased region" description="Low complexity" evidence="1">
    <location>
        <begin position="145"/>
        <end position="164"/>
    </location>
</feature>
<dbReference type="EMBL" id="JABWMJ010000003">
    <property type="protein sequence ID" value="NUZ05868.1"/>
    <property type="molecule type" value="Genomic_DNA"/>
</dbReference>
<reference evidence="2 3" key="1">
    <citation type="submission" date="2020-06" db="EMBL/GenBank/DDBJ databases">
        <title>Schlegella sp. ID0723 isolated from air conditioner.</title>
        <authorList>
            <person name="Kim D.Y."/>
            <person name="Kim D.-U."/>
        </authorList>
    </citation>
    <scope>NUCLEOTIDE SEQUENCE [LARGE SCALE GENOMIC DNA]</scope>
    <source>
        <strain evidence="2 3">ID0723</strain>
    </source>
</reference>
<feature type="compositionally biased region" description="Basic and acidic residues" evidence="1">
    <location>
        <begin position="265"/>
        <end position="279"/>
    </location>
</feature>
<protein>
    <submittedName>
        <fullName evidence="2">Uncharacterized protein</fullName>
    </submittedName>
</protein>
<sequence>MTTTNDEAIPMGEAGKHPAGPGTGGMAQNMVGGAADALQRSSERGDTDAVAVASTGNAVGAETPRVDRGGQDAPGSGPGAIGAPTPGDPNGQRRGGGSVGAMGDGTSSGGSAIGATSAESAGSAALTAGSTGAGGGSSGTGGATGSLDAHAASGASVTGASAGSTTGGSGGNAAGPGGGQGSAQARAAASADRSAGAGSRDGGIDDAHGFGGGPAGSAHPPHVGDVTGSGTGAETLGPADAKRDEGPLESLGRAVSEVVTGPVDDAPRDRLKDGSSGRD</sequence>
<dbReference type="RefSeq" id="WP_176068210.1">
    <property type="nucleotide sequence ID" value="NZ_JABWMJ010000003.1"/>
</dbReference>
<feature type="region of interest" description="Disordered" evidence="1">
    <location>
        <begin position="1"/>
        <end position="279"/>
    </location>
</feature>
<dbReference type="Proteomes" id="UP000529637">
    <property type="component" value="Unassembled WGS sequence"/>
</dbReference>